<accession>A0A5B9GIX0</accession>
<dbReference type="EMBL" id="CP042808">
    <property type="protein sequence ID" value="QEE85993.1"/>
    <property type="molecule type" value="Genomic_DNA"/>
</dbReference>
<gene>
    <name evidence="1" type="ORF">EOV40_009935</name>
</gene>
<dbReference type="KEGG" id="aoy:EOV40_009935"/>
<evidence type="ECO:0000313" key="1">
    <source>
        <dbReference type="EMBL" id="QEE85993.1"/>
    </source>
</evidence>
<organism evidence="1 2">
    <name type="scientific">Acetobacter oryzoeni</name>
    <dbReference type="NCBI Taxonomy" id="2500548"/>
    <lineage>
        <taxon>Bacteria</taxon>
        <taxon>Pseudomonadati</taxon>
        <taxon>Pseudomonadota</taxon>
        <taxon>Alphaproteobacteria</taxon>
        <taxon>Acetobacterales</taxon>
        <taxon>Acetobacteraceae</taxon>
        <taxon>Acetobacter</taxon>
    </lineage>
</organism>
<name>A0A5B9GIX0_9PROT</name>
<sequence>MTKLCIRENAPSFAELAIREKRRVSKMFKDDKRYADNEQRIRYGAPDAGASGLAMKKRPREFVSAVGAERLTDVSPIDFYFYTAECLSQRQASAGWELMGLYRAGFPQPRMVSRIGETGRELISPEQEVEHAEARRKFIELTENIPTTPVRMLSRVVRGEYPDCHMGVLRLQEALDIVADRLKLPHE</sequence>
<keyword evidence="2" id="KW-1185">Reference proteome</keyword>
<reference evidence="1 2" key="1">
    <citation type="submission" date="2019-08" db="EMBL/GenBank/DDBJ databases">
        <title>Acetobacter oryzioeni sp. nov., isolated from Korean rice wine vinegar.</title>
        <authorList>
            <person name="Baek J.H."/>
            <person name="Kim K.H."/>
            <person name="Jeon C.O."/>
            <person name="Han D.M."/>
        </authorList>
    </citation>
    <scope>NUCLEOTIDE SEQUENCE [LARGE SCALE GENOMIC DNA]</scope>
    <source>
        <strain evidence="1 2">B6</strain>
    </source>
</reference>
<dbReference type="Proteomes" id="UP000287027">
    <property type="component" value="Chromosome"/>
</dbReference>
<evidence type="ECO:0000313" key="2">
    <source>
        <dbReference type="Proteomes" id="UP000287027"/>
    </source>
</evidence>
<dbReference type="RefSeq" id="WP_128105831.1">
    <property type="nucleotide sequence ID" value="NZ_CP042808.1"/>
</dbReference>
<dbReference type="AlphaFoldDB" id="A0A5B9GIX0"/>
<proteinExistence type="predicted"/>
<protein>
    <submittedName>
        <fullName evidence="1">Uncharacterized protein</fullName>
    </submittedName>
</protein>